<reference evidence="1" key="1">
    <citation type="submission" date="2021-02" db="EMBL/GenBank/DDBJ databases">
        <authorList>
            <person name="Nowell W R."/>
        </authorList>
    </citation>
    <scope>NUCLEOTIDE SEQUENCE</scope>
</reference>
<evidence type="ECO:0000313" key="2">
    <source>
        <dbReference type="Proteomes" id="UP000663874"/>
    </source>
</evidence>
<name>A0A819ZSD9_9BILA</name>
<organism evidence="1 2">
    <name type="scientific">Rotaria sordida</name>
    <dbReference type="NCBI Taxonomy" id="392033"/>
    <lineage>
        <taxon>Eukaryota</taxon>
        <taxon>Metazoa</taxon>
        <taxon>Spiralia</taxon>
        <taxon>Gnathifera</taxon>
        <taxon>Rotifera</taxon>
        <taxon>Eurotatoria</taxon>
        <taxon>Bdelloidea</taxon>
        <taxon>Philodinida</taxon>
        <taxon>Philodinidae</taxon>
        <taxon>Rotaria</taxon>
    </lineage>
</organism>
<evidence type="ECO:0000313" key="1">
    <source>
        <dbReference type="EMBL" id="CAF4167624.1"/>
    </source>
</evidence>
<protein>
    <submittedName>
        <fullName evidence="1">Uncharacterized protein</fullName>
    </submittedName>
</protein>
<accession>A0A819ZSD9</accession>
<sequence length="16" mass="1754">QYIRAVGAPPFLCFGD</sequence>
<dbReference type="AlphaFoldDB" id="A0A819ZSD9"/>
<gene>
    <name evidence="1" type="ORF">FNK824_LOCUS34518</name>
</gene>
<dbReference type="EMBL" id="CAJOBE010013633">
    <property type="protein sequence ID" value="CAF4167624.1"/>
    <property type="molecule type" value="Genomic_DNA"/>
</dbReference>
<dbReference type="Proteomes" id="UP000663874">
    <property type="component" value="Unassembled WGS sequence"/>
</dbReference>
<feature type="non-terminal residue" evidence="1">
    <location>
        <position position="1"/>
    </location>
</feature>
<comment type="caution">
    <text evidence="1">The sequence shown here is derived from an EMBL/GenBank/DDBJ whole genome shotgun (WGS) entry which is preliminary data.</text>
</comment>
<proteinExistence type="predicted"/>